<feature type="compositionally biased region" description="Polar residues" evidence="1">
    <location>
        <begin position="130"/>
        <end position="143"/>
    </location>
</feature>
<dbReference type="InterPro" id="IPR001283">
    <property type="entry name" value="CRISP-related"/>
</dbReference>
<feature type="domain" description="SCP" evidence="2">
    <location>
        <begin position="1"/>
        <end position="100"/>
    </location>
</feature>
<keyword evidence="4" id="KW-1185">Reference proteome</keyword>
<organism evidence="3">
    <name type="scientific">Oppiella nova</name>
    <dbReference type="NCBI Taxonomy" id="334625"/>
    <lineage>
        <taxon>Eukaryota</taxon>
        <taxon>Metazoa</taxon>
        <taxon>Ecdysozoa</taxon>
        <taxon>Arthropoda</taxon>
        <taxon>Chelicerata</taxon>
        <taxon>Arachnida</taxon>
        <taxon>Acari</taxon>
        <taxon>Acariformes</taxon>
        <taxon>Sarcoptiformes</taxon>
        <taxon>Oribatida</taxon>
        <taxon>Brachypylina</taxon>
        <taxon>Oppioidea</taxon>
        <taxon>Oppiidae</taxon>
        <taxon>Oppiella</taxon>
    </lineage>
</organism>
<dbReference type="SMART" id="SM00198">
    <property type="entry name" value="SCP"/>
    <property type="match status" value="1"/>
</dbReference>
<dbReference type="EMBL" id="CAJPVJ010009256">
    <property type="protein sequence ID" value="CAG2172472.1"/>
    <property type="molecule type" value="Genomic_DNA"/>
</dbReference>
<accession>A0A7R9QRN1</accession>
<dbReference type="InterPro" id="IPR014044">
    <property type="entry name" value="CAP_dom"/>
</dbReference>
<feature type="region of interest" description="Disordered" evidence="1">
    <location>
        <begin position="113"/>
        <end position="143"/>
    </location>
</feature>
<dbReference type="CDD" id="cd05382">
    <property type="entry name" value="CAP_GAPR1-like"/>
    <property type="match status" value="1"/>
</dbReference>
<protein>
    <recommendedName>
        <fullName evidence="2">SCP domain-containing protein</fullName>
    </recommendedName>
</protein>
<dbReference type="PANTHER" id="PTHR10334">
    <property type="entry name" value="CYSTEINE-RICH SECRETORY PROTEIN-RELATED"/>
    <property type="match status" value="1"/>
</dbReference>
<dbReference type="PRINTS" id="PR00837">
    <property type="entry name" value="V5TPXLIKE"/>
</dbReference>
<evidence type="ECO:0000259" key="2">
    <source>
        <dbReference type="SMART" id="SM00198"/>
    </source>
</evidence>
<dbReference type="Pfam" id="PF00188">
    <property type="entry name" value="CAP"/>
    <property type="match status" value="1"/>
</dbReference>
<dbReference type="EMBL" id="OC924081">
    <property type="protein sequence ID" value="CAD7655285.1"/>
    <property type="molecule type" value="Genomic_DNA"/>
</dbReference>
<reference evidence="3" key="1">
    <citation type="submission" date="2020-11" db="EMBL/GenBank/DDBJ databases">
        <authorList>
            <person name="Tran Van P."/>
        </authorList>
    </citation>
    <scope>NUCLEOTIDE SEQUENCE</scope>
</reference>
<name>A0A7R9QRN1_9ACAR</name>
<evidence type="ECO:0000313" key="4">
    <source>
        <dbReference type="Proteomes" id="UP000728032"/>
    </source>
</evidence>
<dbReference type="Proteomes" id="UP000728032">
    <property type="component" value="Unassembled WGS sequence"/>
</dbReference>
<dbReference type="Gene3D" id="3.40.33.10">
    <property type="entry name" value="CAP"/>
    <property type="match status" value="1"/>
</dbReference>
<evidence type="ECO:0000313" key="3">
    <source>
        <dbReference type="EMBL" id="CAD7655285.1"/>
    </source>
</evidence>
<sequence>MAQEWANYLAHTDSYKYRNSEGIGENLMCKWTCESIVKFWYSEIELYNFTIDPSIMHTLANHFTQIVWKSTVEFGIGKAHTRGGKLIVVANYRPAGNIIGGFHQNVLPLIKDDSSKKSADDNNTDDMDSLNETSIQSQSLLNH</sequence>
<dbReference type="InterPro" id="IPR034113">
    <property type="entry name" value="SCP_GAPR1-like"/>
</dbReference>
<proteinExistence type="predicted"/>
<gene>
    <name evidence="3" type="ORF">ONB1V03_LOCUS11928</name>
</gene>
<dbReference type="AlphaFoldDB" id="A0A7R9QRN1"/>
<evidence type="ECO:0000256" key="1">
    <source>
        <dbReference type="SAM" id="MobiDB-lite"/>
    </source>
</evidence>
<dbReference type="OrthoDB" id="337038at2759"/>
<dbReference type="InterPro" id="IPR035940">
    <property type="entry name" value="CAP_sf"/>
</dbReference>
<dbReference type="SUPFAM" id="SSF55797">
    <property type="entry name" value="PR-1-like"/>
    <property type="match status" value="1"/>
</dbReference>